<dbReference type="Proteomes" id="UP000078435">
    <property type="component" value="Unassembled WGS sequence"/>
</dbReference>
<protein>
    <recommendedName>
        <fullName evidence="4">Toxin CptA</fullName>
    </recommendedName>
</protein>
<name>A0A175VEY6_AEREN</name>
<gene>
    <name evidence="2" type="ORF">LCR_01865</name>
</gene>
<keyword evidence="1" id="KW-1133">Transmembrane helix</keyword>
<evidence type="ECO:0000313" key="3">
    <source>
        <dbReference type="Proteomes" id="UP000078435"/>
    </source>
</evidence>
<evidence type="ECO:0008006" key="4">
    <source>
        <dbReference type="Google" id="ProtNLM"/>
    </source>
</evidence>
<dbReference type="EMBL" id="JMGO02000013">
    <property type="protein sequence ID" value="KXU79047.1"/>
    <property type="molecule type" value="Genomic_DNA"/>
</dbReference>
<dbReference type="AlphaFoldDB" id="A0A175VEY6"/>
<dbReference type="RefSeq" id="WP_026458794.1">
    <property type="nucleotide sequence ID" value="NZ_JAAKHR010000033.1"/>
</dbReference>
<keyword evidence="1" id="KW-0472">Membrane</keyword>
<dbReference type="OrthoDB" id="5594007at2"/>
<keyword evidence="1" id="KW-0812">Transmembrane</keyword>
<dbReference type="Pfam" id="PF07254">
    <property type="entry name" value="Cpta_toxin"/>
    <property type="match status" value="1"/>
</dbReference>
<proteinExistence type="predicted"/>
<comment type="caution">
    <text evidence="2">The sequence shown here is derived from an EMBL/GenBank/DDBJ whole genome shotgun (WGS) entry which is preliminary data.</text>
</comment>
<dbReference type="InterPro" id="IPR009883">
    <property type="entry name" value="YgfX"/>
</dbReference>
<organism evidence="2 3">
    <name type="scientific">Aeromonas enteropelogenes</name>
    <name type="common">Aeromonas trota</name>
    <dbReference type="NCBI Taxonomy" id="29489"/>
    <lineage>
        <taxon>Bacteria</taxon>
        <taxon>Pseudomonadati</taxon>
        <taxon>Pseudomonadota</taxon>
        <taxon>Gammaproteobacteria</taxon>
        <taxon>Aeromonadales</taxon>
        <taxon>Aeromonadaceae</taxon>
        <taxon>Aeromonas</taxon>
    </lineage>
</organism>
<feature type="transmembrane region" description="Helical" evidence="1">
    <location>
        <begin position="12"/>
        <end position="28"/>
    </location>
</feature>
<evidence type="ECO:0000313" key="2">
    <source>
        <dbReference type="EMBL" id="KXU79047.1"/>
    </source>
</evidence>
<reference evidence="2 3" key="1">
    <citation type="submission" date="2016-02" db="EMBL/GenBank/DDBJ databases">
        <title>Draft genome sequence of Aeromonas trota strain 1999lcr isolated from cerebrospinal fluid (CSF).</title>
        <authorList>
            <person name="Dallagassa C.B."/>
            <person name="Prediger K.C."/>
            <person name="Weiss V.A."/>
            <person name="Assis F.E."/>
            <person name="Baura V."/>
            <person name="Cruz L.M."/>
            <person name="Souza E.M."/>
            <person name="Pedrosa F.O."/>
            <person name="Fadel-Picheth C.M."/>
        </authorList>
    </citation>
    <scope>NUCLEOTIDE SEQUENCE [LARGE SCALE GENOMIC DNA]</scope>
    <source>
        <strain evidence="2 3">1999lcr</strain>
    </source>
</reference>
<evidence type="ECO:0000256" key="1">
    <source>
        <dbReference type="SAM" id="Phobius"/>
    </source>
</evidence>
<sequence length="127" mass="14608">MTVHPSRHQRIWLLALFLLLLWPVAMLIDGWRWALFIPCWLAALVLGWRALPRDAFMLEWDGRWLSWQGARYQLGPGSRTLPGVLRLSLLPEQGAPCILWICSDSLPPAHYRLLARAIHFLSSDSGR</sequence>
<accession>A0A175VEY6</accession>